<keyword evidence="2" id="KW-1185">Reference proteome</keyword>
<evidence type="ECO:0000313" key="1">
    <source>
        <dbReference type="EMBL" id="KAK7501111.1"/>
    </source>
</evidence>
<protein>
    <submittedName>
        <fullName evidence="1">Uncharacterized protein</fullName>
    </submittedName>
</protein>
<sequence>MRPGTRALQTLHKATNAPYIYTHPNPGVTKLSGGNVCLEMRYSDCNLGLVRYRLCTRRPTRPTYISIYASKPRSHETVWWERLSRTEIRRMWSGIGALQSLCKTLTDKFAATGATEKERFYQTIMRSLSGVIFLIDQQDVQSGTMTSARKEEG</sequence>
<gene>
    <name evidence="1" type="ORF">BaRGS_00007596</name>
</gene>
<reference evidence="1 2" key="1">
    <citation type="journal article" date="2023" name="Sci. Data">
        <title>Genome assembly of the Korean intertidal mud-creeper Batillaria attramentaria.</title>
        <authorList>
            <person name="Patra A.K."/>
            <person name="Ho P.T."/>
            <person name="Jun S."/>
            <person name="Lee S.J."/>
            <person name="Kim Y."/>
            <person name="Won Y.J."/>
        </authorList>
    </citation>
    <scope>NUCLEOTIDE SEQUENCE [LARGE SCALE GENOMIC DNA]</scope>
    <source>
        <strain evidence="1">Wonlab-2016</strain>
    </source>
</reference>
<evidence type="ECO:0000313" key="2">
    <source>
        <dbReference type="Proteomes" id="UP001519460"/>
    </source>
</evidence>
<dbReference type="AlphaFoldDB" id="A0ABD0LPE5"/>
<proteinExistence type="predicted"/>
<comment type="caution">
    <text evidence="1">The sequence shown here is derived from an EMBL/GenBank/DDBJ whole genome shotgun (WGS) entry which is preliminary data.</text>
</comment>
<dbReference type="EMBL" id="JACVVK020000033">
    <property type="protein sequence ID" value="KAK7501111.1"/>
    <property type="molecule type" value="Genomic_DNA"/>
</dbReference>
<accession>A0ABD0LPE5</accession>
<organism evidence="1 2">
    <name type="scientific">Batillaria attramentaria</name>
    <dbReference type="NCBI Taxonomy" id="370345"/>
    <lineage>
        <taxon>Eukaryota</taxon>
        <taxon>Metazoa</taxon>
        <taxon>Spiralia</taxon>
        <taxon>Lophotrochozoa</taxon>
        <taxon>Mollusca</taxon>
        <taxon>Gastropoda</taxon>
        <taxon>Caenogastropoda</taxon>
        <taxon>Sorbeoconcha</taxon>
        <taxon>Cerithioidea</taxon>
        <taxon>Batillariidae</taxon>
        <taxon>Batillaria</taxon>
    </lineage>
</organism>
<name>A0ABD0LPE5_9CAEN</name>
<dbReference type="Proteomes" id="UP001519460">
    <property type="component" value="Unassembled WGS sequence"/>
</dbReference>